<feature type="signal peptide" evidence="1">
    <location>
        <begin position="1"/>
        <end position="19"/>
    </location>
</feature>
<dbReference type="KEGG" id="htr:EPV75_05895"/>
<evidence type="ECO:0000313" key="3">
    <source>
        <dbReference type="Proteomes" id="UP000285478"/>
    </source>
</evidence>
<proteinExistence type="predicted"/>
<reference evidence="2 3" key="1">
    <citation type="journal article" date="2018" name="Environ. Microbiol.">
        <title>Genomes of ubiquitous marine and hypersaline Hydrogenovibrio, Thiomicrorhabdus and Thiomicrospira spp. encode a diversity of mechanisms to sustain chemolithoautotrophy in heterogeneous environments.</title>
        <authorList>
            <person name="Scott K.M."/>
            <person name="Williams J."/>
            <person name="Porter C.M.B."/>
            <person name="Russel S."/>
            <person name="Harmer T.L."/>
            <person name="Paul J.H."/>
            <person name="Antonen K.M."/>
            <person name="Bridges M.K."/>
            <person name="Camper G.J."/>
            <person name="Campla C.K."/>
            <person name="Casella L.G."/>
            <person name="Chase E."/>
            <person name="Conrad J.W."/>
            <person name="Cruz M.C."/>
            <person name="Dunlap D.S."/>
            <person name="Duran L."/>
            <person name="Fahsbender E.M."/>
            <person name="Goldsmith D.B."/>
            <person name="Keeley R.F."/>
            <person name="Kondoff M.R."/>
            <person name="Kussy B.I."/>
            <person name="Lane M.K."/>
            <person name="Lawler S."/>
            <person name="Leigh B.A."/>
            <person name="Lewis C."/>
            <person name="Lostal L.M."/>
            <person name="Marking D."/>
            <person name="Mancera P.A."/>
            <person name="McClenthan E.C."/>
            <person name="McIntyre E.A."/>
            <person name="Mine J.A."/>
            <person name="Modi S."/>
            <person name="Moore B.D."/>
            <person name="Morgan W.A."/>
            <person name="Nelson K.M."/>
            <person name="Nguyen K.N."/>
            <person name="Ogburn N."/>
            <person name="Parrino D.G."/>
            <person name="Pedapudi A.D."/>
            <person name="Pelham R.P."/>
            <person name="Preece A.M."/>
            <person name="Rampersad E.A."/>
            <person name="Richardson J.C."/>
            <person name="Rodgers C.M."/>
            <person name="Schaffer B.L."/>
            <person name="Sheridan N.E."/>
            <person name="Solone M.R."/>
            <person name="Staley Z.R."/>
            <person name="Tabuchi M."/>
            <person name="Waide R.J."/>
            <person name="Wanjugi P.W."/>
            <person name="Young S."/>
            <person name="Clum A."/>
            <person name="Daum C."/>
            <person name="Huntemann M."/>
            <person name="Ivanova N."/>
            <person name="Kyrpides N."/>
            <person name="Mikhailova N."/>
            <person name="Palaniappan K."/>
            <person name="Pillay M."/>
            <person name="Reddy T.B.K."/>
            <person name="Shapiro N."/>
            <person name="Stamatis D."/>
            <person name="Varghese N."/>
            <person name="Woyke T."/>
            <person name="Boden R."/>
            <person name="Freyermuth S.K."/>
            <person name="Kerfeld C.A."/>
        </authorList>
    </citation>
    <scope>NUCLEOTIDE SEQUENCE [LARGE SCALE GENOMIC DNA]</scope>
    <source>
        <strain evidence="2 3">JR-2</strain>
    </source>
</reference>
<evidence type="ECO:0008006" key="4">
    <source>
        <dbReference type="Google" id="ProtNLM"/>
    </source>
</evidence>
<evidence type="ECO:0000313" key="2">
    <source>
        <dbReference type="EMBL" id="QAB15231.1"/>
    </source>
</evidence>
<sequence length="285" mass="32390">MSKPLLVCLTAGVPALAMAEKSPWAPKITLETGYFNPSGIQDYGGEVSDRYYDVLLENQLAYLGYTYWSLDWHDIDKLPFGNGHDKPVKGLRGARIGGKFNHRINSKMLFLSSLGVSSKYEEQTDDSYSVNLRALVSYQLKNDVSLLGGLIYNYHPVRSRLYPAIGVAYRARSWDGLSAVLGFPRAYVAYGFAENWNISTGASYRQFMAKLADDSPVEEKGYVEIQTWKADVMLSYRASKNWRLDVFGQYSADYRFSFYNRHGNRQNQYQLDPSWGSGLKLAYQF</sequence>
<dbReference type="Proteomes" id="UP000285478">
    <property type="component" value="Chromosome"/>
</dbReference>
<name>A0A410H2U0_9GAMM</name>
<keyword evidence="1" id="KW-0732">Signal</keyword>
<dbReference type="AlphaFoldDB" id="A0A410H2U0"/>
<protein>
    <recommendedName>
        <fullName evidence="4">Outer membrane protein beta-barrel domain-containing protein</fullName>
    </recommendedName>
</protein>
<evidence type="ECO:0000256" key="1">
    <source>
        <dbReference type="SAM" id="SignalP"/>
    </source>
</evidence>
<organism evidence="2 3">
    <name type="scientific">Hydrogenovibrio thermophilus</name>
    <dbReference type="NCBI Taxonomy" id="265883"/>
    <lineage>
        <taxon>Bacteria</taxon>
        <taxon>Pseudomonadati</taxon>
        <taxon>Pseudomonadota</taxon>
        <taxon>Gammaproteobacteria</taxon>
        <taxon>Thiotrichales</taxon>
        <taxon>Piscirickettsiaceae</taxon>
        <taxon>Hydrogenovibrio</taxon>
    </lineage>
</organism>
<dbReference type="SUPFAM" id="SSF56935">
    <property type="entry name" value="Porins"/>
    <property type="match status" value="1"/>
</dbReference>
<accession>A0A410H2U0</accession>
<feature type="chain" id="PRO_5019037008" description="Outer membrane protein beta-barrel domain-containing protein" evidence="1">
    <location>
        <begin position="20"/>
        <end position="285"/>
    </location>
</feature>
<gene>
    <name evidence="2" type="ORF">EPV75_05895</name>
</gene>
<dbReference type="EMBL" id="CP035033">
    <property type="protein sequence ID" value="QAB15231.1"/>
    <property type="molecule type" value="Genomic_DNA"/>
</dbReference>
<keyword evidence="3" id="KW-1185">Reference proteome</keyword>
<dbReference type="RefSeq" id="WP_128384779.1">
    <property type="nucleotide sequence ID" value="NZ_CP035033.1"/>
</dbReference>